<dbReference type="GO" id="GO:0005680">
    <property type="term" value="C:anaphase-promoting complex"/>
    <property type="evidence" value="ECO:0007669"/>
    <property type="project" value="TreeGrafter"/>
</dbReference>
<dbReference type="OrthoDB" id="308440at2759"/>
<dbReference type="GO" id="GO:0016567">
    <property type="term" value="P:protein ubiquitination"/>
    <property type="evidence" value="ECO:0007669"/>
    <property type="project" value="TreeGrafter"/>
</dbReference>
<dbReference type="InterPro" id="IPR019734">
    <property type="entry name" value="TPR_rpt"/>
</dbReference>
<evidence type="ECO:0000313" key="4">
    <source>
        <dbReference type="EMBL" id="CAH1963458.1"/>
    </source>
</evidence>
<evidence type="ECO:0000256" key="2">
    <source>
        <dbReference type="PROSITE-ProRule" id="PRU00339"/>
    </source>
</evidence>
<evidence type="ECO:0000313" key="5">
    <source>
        <dbReference type="Proteomes" id="UP001152888"/>
    </source>
</evidence>
<dbReference type="PANTHER" id="PTHR12558:SF36">
    <property type="entry name" value="ANAPHASE-PROMOTING COMPLEX SUBUNIT 7"/>
    <property type="match status" value="1"/>
</dbReference>
<dbReference type="Gene3D" id="1.25.40.10">
    <property type="entry name" value="Tetratricopeptide repeat domain"/>
    <property type="match status" value="4"/>
</dbReference>
<dbReference type="Pfam" id="PF13181">
    <property type="entry name" value="TPR_8"/>
    <property type="match status" value="1"/>
</dbReference>
<accession>A0A9P0K027</accession>
<feature type="repeat" description="TPR" evidence="2">
    <location>
        <begin position="44"/>
        <end position="77"/>
    </location>
</feature>
<dbReference type="GO" id="GO:0051301">
    <property type="term" value="P:cell division"/>
    <property type="evidence" value="ECO:0007669"/>
    <property type="project" value="TreeGrafter"/>
</dbReference>
<dbReference type="Proteomes" id="UP001152888">
    <property type="component" value="Unassembled WGS sequence"/>
</dbReference>
<evidence type="ECO:0000256" key="3">
    <source>
        <dbReference type="SAM" id="MobiDB-lite"/>
    </source>
</evidence>
<dbReference type="PROSITE" id="PS50005">
    <property type="entry name" value="TPR"/>
    <property type="match status" value="2"/>
</dbReference>
<keyword evidence="1 2" id="KW-0802">TPR repeat</keyword>
<dbReference type="EMBL" id="CAKOFQ010006708">
    <property type="protein sequence ID" value="CAH1963458.1"/>
    <property type="molecule type" value="Genomic_DNA"/>
</dbReference>
<name>A0A9P0K027_ACAOB</name>
<protein>
    <recommendedName>
        <fullName evidence="6">Anaphase-promoting complex subunit 7</fullName>
    </recommendedName>
</protein>
<feature type="compositionally biased region" description="Polar residues" evidence="3">
    <location>
        <begin position="534"/>
        <end position="547"/>
    </location>
</feature>
<dbReference type="SUPFAM" id="SSF48452">
    <property type="entry name" value="TPR-like"/>
    <property type="match status" value="2"/>
</dbReference>
<organism evidence="4 5">
    <name type="scientific">Acanthoscelides obtectus</name>
    <name type="common">Bean weevil</name>
    <name type="synonym">Bruchus obtectus</name>
    <dbReference type="NCBI Taxonomy" id="200917"/>
    <lineage>
        <taxon>Eukaryota</taxon>
        <taxon>Metazoa</taxon>
        <taxon>Ecdysozoa</taxon>
        <taxon>Arthropoda</taxon>
        <taxon>Hexapoda</taxon>
        <taxon>Insecta</taxon>
        <taxon>Pterygota</taxon>
        <taxon>Neoptera</taxon>
        <taxon>Endopterygota</taxon>
        <taxon>Coleoptera</taxon>
        <taxon>Polyphaga</taxon>
        <taxon>Cucujiformia</taxon>
        <taxon>Chrysomeloidea</taxon>
        <taxon>Chrysomelidae</taxon>
        <taxon>Bruchinae</taxon>
        <taxon>Bruchini</taxon>
        <taxon>Acanthoscelides</taxon>
    </lineage>
</organism>
<dbReference type="InterPro" id="IPR011990">
    <property type="entry name" value="TPR-like_helical_dom_sf"/>
</dbReference>
<gene>
    <name evidence="4" type="ORF">ACAOBT_LOCUS5210</name>
</gene>
<proteinExistence type="predicted"/>
<dbReference type="SMART" id="SM00028">
    <property type="entry name" value="TPR"/>
    <property type="match status" value="6"/>
</dbReference>
<feature type="region of interest" description="Disordered" evidence="3">
    <location>
        <begin position="534"/>
        <end position="574"/>
    </location>
</feature>
<keyword evidence="5" id="KW-1185">Reference proteome</keyword>
<comment type="caution">
    <text evidence="4">The sequence shown here is derived from an EMBL/GenBank/DDBJ whole genome shotgun (WGS) entry which is preliminary data.</text>
</comment>
<dbReference type="AlphaFoldDB" id="A0A9P0K027"/>
<sequence>MEDILKNLQQLREQDLHTNVIKLCNLALTLCEQKPGSCSAQGKIQMLLYYGDALYQTRQYQQAEHYYRQALQMRKNSLKKSKNHKINDNHNDIPSDVDIKYKIHLCLVALKQASAAKEILQTIPARMLTPKINMALGCLYRDTGMERSALTCFKEVLRECPLALDAIENLLKLGVKGVEVSSLILDLSSESSWFNQWLKAQAQMNAREFANAIKSFKSMDTHGLLKDNVLLSVNMAYCYHYMCEDNRAISILQKALRLDPTLVTGRDLLSTLLAESATKEHIRFLEGLVPSLDTSLWQCEHWVVLGNYNLALKKYDKVGYFGQQALLMDRTNIDAYLLKAKAFLHLKGYLIAANYCTEALQLCPYRYDLHKCLVECYIQSNRLRDAESAAINCKQHNFSAHGYCLHAAVLLKDPMASSKTLKKTLEKAVALDKNGSTNALPMLVEYMMSDQQYEQAVELIQKHINTLRPTSKLHQLLADCFVALHKDEDAFTHYNLALKLDPNNQKATEGLNSIGTTTSAKKMDSYYSSMFDGSSYQPTPSSAAKNNLSDHEADPESDTDAWPAVADVSNFDCD</sequence>
<dbReference type="PANTHER" id="PTHR12558">
    <property type="entry name" value="CELL DIVISION CYCLE 16,23,27"/>
    <property type="match status" value="1"/>
</dbReference>
<evidence type="ECO:0008006" key="6">
    <source>
        <dbReference type="Google" id="ProtNLM"/>
    </source>
</evidence>
<reference evidence="4" key="1">
    <citation type="submission" date="2022-03" db="EMBL/GenBank/DDBJ databases">
        <authorList>
            <person name="Sayadi A."/>
        </authorList>
    </citation>
    <scope>NUCLEOTIDE SEQUENCE</scope>
</reference>
<evidence type="ECO:0000256" key="1">
    <source>
        <dbReference type="ARBA" id="ARBA00022803"/>
    </source>
</evidence>
<feature type="repeat" description="TPR" evidence="2">
    <location>
        <begin position="471"/>
        <end position="504"/>
    </location>
</feature>
<dbReference type="GO" id="GO:0045842">
    <property type="term" value="P:positive regulation of mitotic metaphase/anaphase transition"/>
    <property type="evidence" value="ECO:0007669"/>
    <property type="project" value="TreeGrafter"/>
</dbReference>